<dbReference type="RefSeq" id="WP_114218613.1">
    <property type="nucleotide sequence ID" value="NZ_CP035282.1"/>
</dbReference>
<dbReference type="PROSITE" id="PS00483">
    <property type="entry name" value="DIHYDROOROTASE_2"/>
    <property type="match status" value="1"/>
</dbReference>
<comment type="similarity">
    <text evidence="3">Belongs to the metallo-dependent hydrolases superfamily. DHOase family. Class I DHOase subfamily.</text>
</comment>
<proteinExistence type="inferred from homology"/>
<dbReference type="InterPro" id="IPR002195">
    <property type="entry name" value="Dihydroorotase_CS"/>
</dbReference>
<feature type="domain" description="Amidohydrolase-related" evidence="7">
    <location>
        <begin position="49"/>
        <end position="389"/>
    </location>
</feature>
<evidence type="ECO:0000256" key="1">
    <source>
        <dbReference type="ARBA" id="ARBA00001947"/>
    </source>
</evidence>
<dbReference type="EMBL" id="CP035282">
    <property type="protein sequence ID" value="QAT61280.1"/>
    <property type="molecule type" value="Genomic_DNA"/>
</dbReference>
<dbReference type="CDD" id="cd01317">
    <property type="entry name" value="DHOase_IIa"/>
    <property type="match status" value="1"/>
</dbReference>
<evidence type="ECO:0000256" key="5">
    <source>
        <dbReference type="ARBA" id="ARBA00022801"/>
    </source>
</evidence>
<keyword evidence="4" id="KW-0479">Metal-binding</keyword>
<accession>A0A410QBE7</accession>
<comment type="function">
    <text evidence="2">Catalyzes the reversible cyclization of carbamoyl aspartate to dihydroorotate.</text>
</comment>
<protein>
    <submittedName>
        <fullName evidence="8">Dihydroorotase</fullName>
    </submittedName>
</protein>
<dbReference type="SUPFAM" id="SSF51338">
    <property type="entry name" value="Composite domain of metallo-dependent hydrolases"/>
    <property type="match status" value="1"/>
</dbReference>
<keyword evidence="6" id="KW-0665">Pyrimidine biosynthesis</keyword>
<keyword evidence="9" id="KW-1185">Reference proteome</keyword>
<dbReference type="PANTHER" id="PTHR43668">
    <property type="entry name" value="ALLANTOINASE"/>
    <property type="match status" value="1"/>
</dbReference>
<evidence type="ECO:0000256" key="6">
    <source>
        <dbReference type="ARBA" id="ARBA00022975"/>
    </source>
</evidence>
<dbReference type="Proteomes" id="UP000287969">
    <property type="component" value="Chromosome"/>
</dbReference>
<sequence>MDILVKNGRVVDGFKEFTGDVYIKGGKIEDFGTNLNYNCKKIDAGDLCVMPSFVDMHDHFRDPGFTFKEDIYTGSKAALRGGYTFVNLMGNTNPVCSNMEIVDYVLNKSKKFDLVDVHQVVSITKNFDGETLEHLDTLDKRVKFISDDGKGVVRNDIMYKAFLKAKEKGLVIISHAEDENLTPMDNRLSENLMTIRDISLAKFSGGRLHLAHVSTKEALEEIIKAKKEGVGVTCEVTPHHLALYDNDYKVNPPIREKEDADNLICGLKNGGIDAIATDHAPHSKEDKINGACGISGLESAFSVCYTVLVKRGYIKLSQLSRLMSFRPGELMGIRKGKIEVGYDGDLVLVDLNKKRRIDGSKFLSKGKNTPFDGMEFYGDVIGTVKNGEIKYDGGLTIDY</sequence>
<dbReference type="AlphaFoldDB" id="A0A410QBE7"/>
<dbReference type="InterPro" id="IPR050138">
    <property type="entry name" value="DHOase/Allantoinase_Hydrolase"/>
</dbReference>
<evidence type="ECO:0000313" key="8">
    <source>
        <dbReference type="EMBL" id="QAT61280.1"/>
    </source>
</evidence>
<dbReference type="GO" id="GO:0006145">
    <property type="term" value="P:purine nucleobase catabolic process"/>
    <property type="evidence" value="ECO:0007669"/>
    <property type="project" value="TreeGrafter"/>
</dbReference>
<dbReference type="NCBIfam" id="TIGR00857">
    <property type="entry name" value="pyrC_multi"/>
    <property type="match status" value="1"/>
</dbReference>
<evidence type="ECO:0000259" key="7">
    <source>
        <dbReference type="Pfam" id="PF01979"/>
    </source>
</evidence>
<dbReference type="KEGG" id="spoa:EQM13_06585"/>
<dbReference type="GO" id="GO:0004151">
    <property type="term" value="F:dihydroorotase activity"/>
    <property type="evidence" value="ECO:0007669"/>
    <property type="project" value="InterPro"/>
</dbReference>
<dbReference type="OrthoDB" id="9765462at2"/>
<dbReference type="InterPro" id="IPR004722">
    <property type="entry name" value="DHOase"/>
</dbReference>
<evidence type="ECO:0000256" key="2">
    <source>
        <dbReference type="ARBA" id="ARBA00002368"/>
    </source>
</evidence>
<dbReference type="Gene3D" id="3.20.20.140">
    <property type="entry name" value="Metal-dependent hydrolases"/>
    <property type="match status" value="1"/>
</dbReference>
<dbReference type="Pfam" id="PF01979">
    <property type="entry name" value="Amidohydro_1"/>
    <property type="match status" value="1"/>
</dbReference>
<keyword evidence="5" id="KW-0378">Hydrolase</keyword>
<dbReference type="GO" id="GO:0046872">
    <property type="term" value="F:metal ion binding"/>
    <property type="evidence" value="ECO:0007669"/>
    <property type="project" value="UniProtKB-KW"/>
</dbReference>
<comment type="cofactor">
    <cofactor evidence="1">
        <name>Zn(2+)</name>
        <dbReference type="ChEBI" id="CHEBI:29105"/>
    </cofactor>
</comment>
<name>A0A410QBE7_9FIRM</name>
<reference evidence="9" key="1">
    <citation type="submission" date="2019-01" db="EMBL/GenBank/DDBJ databases">
        <title>Draft genomes of a novel of Sporanaerobacter strains.</title>
        <authorList>
            <person name="Ma S."/>
        </authorList>
    </citation>
    <scope>NUCLEOTIDE SEQUENCE [LARGE SCALE GENOMIC DNA]</scope>
    <source>
        <strain evidence="9">NJN-17</strain>
    </source>
</reference>
<organism evidence="8 9">
    <name type="scientific">Acidilutibacter cellobiosedens</name>
    <dbReference type="NCBI Taxonomy" id="2507161"/>
    <lineage>
        <taxon>Bacteria</taxon>
        <taxon>Bacillati</taxon>
        <taxon>Bacillota</taxon>
        <taxon>Tissierellia</taxon>
        <taxon>Tissierellales</taxon>
        <taxon>Acidilutibacteraceae</taxon>
        <taxon>Acidilutibacter</taxon>
    </lineage>
</organism>
<dbReference type="SUPFAM" id="SSF51556">
    <property type="entry name" value="Metallo-dependent hydrolases"/>
    <property type="match status" value="1"/>
</dbReference>
<dbReference type="InterPro" id="IPR032466">
    <property type="entry name" value="Metal_Hydrolase"/>
</dbReference>
<dbReference type="GO" id="GO:0004038">
    <property type="term" value="F:allantoinase activity"/>
    <property type="evidence" value="ECO:0007669"/>
    <property type="project" value="TreeGrafter"/>
</dbReference>
<dbReference type="GO" id="GO:0006221">
    <property type="term" value="P:pyrimidine nucleotide biosynthetic process"/>
    <property type="evidence" value="ECO:0007669"/>
    <property type="project" value="UniProtKB-KW"/>
</dbReference>
<gene>
    <name evidence="8" type="ORF">EQM13_06585</name>
</gene>
<dbReference type="PANTHER" id="PTHR43668:SF2">
    <property type="entry name" value="ALLANTOINASE"/>
    <property type="match status" value="1"/>
</dbReference>
<evidence type="ECO:0000256" key="3">
    <source>
        <dbReference type="ARBA" id="ARBA00010286"/>
    </source>
</evidence>
<dbReference type="InterPro" id="IPR011059">
    <property type="entry name" value="Metal-dep_hydrolase_composite"/>
</dbReference>
<dbReference type="InterPro" id="IPR006680">
    <property type="entry name" value="Amidohydro-rel"/>
</dbReference>
<dbReference type="GO" id="GO:0005737">
    <property type="term" value="C:cytoplasm"/>
    <property type="evidence" value="ECO:0007669"/>
    <property type="project" value="TreeGrafter"/>
</dbReference>
<evidence type="ECO:0000313" key="9">
    <source>
        <dbReference type="Proteomes" id="UP000287969"/>
    </source>
</evidence>
<evidence type="ECO:0000256" key="4">
    <source>
        <dbReference type="ARBA" id="ARBA00022723"/>
    </source>
</evidence>